<reference evidence="1 2" key="1">
    <citation type="submission" date="2016-02" db="EMBL/GenBank/DDBJ databases">
        <title>Genome analysis of coral dinoflagellate symbionts highlights evolutionary adaptations to a symbiotic lifestyle.</title>
        <authorList>
            <person name="Aranda M."/>
            <person name="Li Y."/>
            <person name="Liew Y.J."/>
            <person name="Baumgarten S."/>
            <person name="Simakov O."/>
            <person name="Wilson M."/>
            <person name="Piel J."/>
            <person name="Ashoor H."/>
            <person name="Bougouffa S."/>
            <person name="Bajic V.B."/>
            <person name="Ryu T."/>
            <person name="Ravasi T."/>
            <person name="Bayer T."/>
            <person name="Micklem G."/>
            <person name="Kim H."/>
            <person name="Bhak J."/>
            <person name="Lajeunesse T.C."/>
            <person name="Voolstra C.R."/>
        </authorList>
    </citation>
    <scope>NUCLEOTIDE SEQUENCE [LARGE SCALE GENOMIC DNA]</scope>
    <source>
        <strain evidence="1 2">CCMP2467</strain>
    </source>
</reference>
<dbReference type="AlphaFoldDB" id="A0A1Q9EFD5"/>
<name>A0A1Q9EFD5_SYMMI</name>
<organism evidence="1 2">
    <name type="scientific">Symbiodinium microadriaticum</name>
    <name type="common">Dinoflagellate</name>
    <name type="synonym">Zooxanthella microadriatica</name>
    <dbReference type="NCBI Taxonomy" id="2951"/>
    <lineage>
        <taxon>Eukaryota</taxon>
        <taxon>Sar</taxon>
        <taxon>Alveolata</taxon>
        <taxon>Dinophyceae</taxon>
        <taxon>Suessiales</taxon>
        <taxon>Symbiodiniaceae</taxon>
        <taxon>Symbiodinium</taxon>
    </lineage>
</organism>
<dbReference type="OrthoDB" id="412145at2759"/>
<protein>
    <submittedName>
        <fullName evidence="1">Uncharacterized protein</fullName>
    </submittedName>
</protein>
<dbReference type="EMBL" id="LSRX01000166">
    <property type="protein sequence ID" value="OLQ06154.1"/>
    <property type="molecule type" value="Genomic_DNA"/>
</dbReference>
<sequence>MKPCTRAACSCCGKNVGLFGLTGFGVTRRHHEKRCKARRAAAAAMVQPAFCELLPRVDFSKDVRTMSAQEMGDMLTLTGAELKALLEQDEVTRQEVLAAAFVAWRPGAYGGAPLKVAMVVGPGDSADTIQVLCETHRYGQMTAVLGVDCLDDGFLNQRAWGEEVATMRGFDAVAAARCTTLQHVARRLAARGGG</sequence>
<keyword evidence="2" id="KW-1185">Reference proteome</keyword>
<comment type="caution">
    <text evidence="1">The sequence shown here is derived from an EMBL/GenBank/DDBJ whole genome shotgun (WGS) entry which is preliminary data.</text>
</comment>
<evidence type="ECO:0000313" key="1">
    <source>
        <dbReference type="EMBL" id="OLQ06154.1"/>
    </source>
</evidence>
<evidence type="ECO:0000313" key="2">
    <source>
        <dbReference type="Proteomes" id="UP000186817"/>
    </source>
</evidence>
<dbReference type="Proteomes" id="UP000186817">
    <property type="component" value="Unassembled WGS sequence"/>
</dbReference>
<proteinExistence type="predicted"/>
<gene>
    <name evidence="1" type="ORF">AK812_SmicGene10589</name>
</gene>
<accession>A0A1Q9EFD5</accession>